<evidence type="ECO:0000313" key="1">
    <source>
        <dbReference type="EMBL" id="CCO04209.1"/>
    </source>
</evidence>
<accession>A0ABP1WFZ7</accession>
<dbReference type="EMBL" id="HF545616">
    <property type="protein sequence ID" value="CCO04209.1"/>
    <property type="molecule type" value="Genomic_DNA"/>
</dbReference>
<sequence>METGKQYDEEFKKQAIKLASFRQRTNG</sequence>
<evidence type="ECO:0000313" key="2">
    <source>
        <dbReference type="Proteomes" id="UP000027600"/>
    </source>
</evidence>
<keyword evidence="2" id="KW-1185">Reference proteome</keyword>
<gene>
    <name evidence="1" type="ORF">RBI_I00485</name>
</gene>
<protein>
    <recommendedName>
        <fullName evidence="3">Transposase</fullName>
    </recommendedName>
</protein>
<evidence type="ECO:0008006" key="3">
    <source>
        <dbReference type="Google" id="ProtNLM"/>
    </source>
</evidence>
<name>A0ABP1WFZ7_9FIRM</name>
<reference evidence="1 2" key="1">
    <citation type="journal article" date="2014" name="Int. J. Syst. Evol. Microbiol.">
        <title>Complete genome of a new Firmicutes species belonging to the dominant human colonic microbiota ('Ruminococcus bicirculans') reveals two chromosomes and a selective capacity to utilize plant glucans.</title>
        <authorList>
            <consortium name="NISC Comparative Sequencing Program"/>
            <person name="Wegmann U."/>
            <person name="Louis P."/>
            <person name="Goesmann A."/>
            <person name="Henrissat B."/>
            <person name="Duncan S.H."/>
            <person name="Flint H.J."/>
        </authorList>
    </citation>
    <scope>NUCLEOTIDE SEQUENCE [LARGE SCALE GENOMIC DNA]</scope>
    <source>
        <strain evidence="1 2">80/3</strain>
    </source>
</reference>
<dbReference type="Proteomes" id="UP000027600">
    <property type="component" value="Chromosome I"/>
</dbReference>
<proteinExistence type="predicted"/>
<organism evidence="1 2">
    <name type="scientific">Ruminococcus bicirculans</name>
    <name type="common">ex Wegman et al. 2014</name>
    <dbReference type="NCBI Taxonomy" id="1160721"/>
    <lineage>
        <taxon>Bacteria</taxon>
        <taxon>Bacillati</taxon>
        <taxon>Bacillota</taxon>
        <taxon>Clostridia</taxon>
        <taxon>Eubacteriales</taxon>
        <taxon>Oscillospiraceae</taxon>
        <taxon>Ruminococcus</taxon>
    </lineage>
</organism>